<dbReference type="Proteomes" id="UP000030104">
    <property type="component" value="Unassembled WGS sequence"/>
</dbReference>
<comment type="caution">
    <text evidence="1">The sequence shown here is derived from an EMBL/GenBank/DDBJ whole genome shotgun (WGS) entry which is preliminary data.</text>
</comment>
<dbReference type="AlphaFoldDB" id="A0A0A2KJ37"/>
<dbReference type="OrthoDB" id="4368793at2759"/>
<dbReference type="PhylomeDB" id="A0A0A2KJ37"/>
<protein>
    <submittedName>
        <fullName evidence="1">Uncharacterized protein</fullName>
    </submittedName>
</protein>
<keyword evidence="2" id="KW-1185">Reference proteome</keyword>
<name>A0A0A2KJ37_PENIT</name>
<reference evidence="1 2" key="1">
    <citation type="journal article" date="2015" name="Mol. Plant Microbe Interact.">
        <title>Genome, transcriptome, and functional analyses of Penicillium expansum provide new insights into secondary metabolism and pathogenicity.</title>
        <authorList>
            <person name="Ballester A.R."/>
            <person name="Marcet-Houben M."/>
            <person name="Levin E."/>
            <person name="Sela N."/>
            <person name="Selma-Lazaro C."/>
            <person name="Carmona L."/>
            <person name="Wisniewski M."/>
            <person name="Droby S."/>
            <person name="Gonzalez-Candelas L."/>
            <person name="Gabaldon T."/>
        </authorList>
    </citation>
    <scope>NUCLEOTIDE SEQUENCE [LARGE SCALE GENOMIC DNA]</scope>
    <source>
        <strain evidence="1 2">PHI-1</strain>
    </source>
</reference>
<dbReference type="EMBL" id="JQGA01001333">
    <property type="protein sequence ID" value="KGO66973.1"/>
    <property type="molecule type" value="Genomic_DNA"/>
</dbReference>
<evidence type="ECO:0000313" key="2">
    <source>
        <dbReference type="Proteomes" id="UP000030104"/>
    </source>
</evidence>
<proteinExistence type="predicted"/>
<gene>
    <name evidence="1" type="ORF">PITC_038530</name>
</gene>
<evidence type="ECO:0000313" key="1">
    <source>
        <dbReference type="EMBL" id="KGO66973.1"/>
    </source>
</evidence>
<dbReference type="OMA" id="CEHQRIP"/>
<sequence>MSEPIGPVFLHSCAAYRRYLQKGAAGELSLPPYEETMDGEIIVRYGEVYCRIPGCEHQRIPLSNTRSLRTHLRSHGGTVARYPPGRISQGAQDMAIAWFQALFPEMEPRDENGGQRNEDEN</sequence>
<organism evidence="1 2">
    <name type="scientific">Penicillium italicum</name>
    <name type="common">Blue mold</name>
    <dbReference type="NCBI Taxonomy" id="40296"/>
    <lineage>
        <taxon>Eukaryota</taxon>
        <taxon>Fungi</taxon>
        <taxon>Dikarya</taxon>
        <taxon>Ascomycota</taxon>
        <taxon>Pezizomycotina</taxon>
        <taxon>Eurotiomycetes</taxon>
        <taxon>Eurotiomycetidae</taxon>
        <taxon>Eurotiales</taxon>
        <taxon>Aspergillaceae</taxon>
        <taxon>Penicillium</taxon>
    </lineage>
</organism>
<dbReference type="HOGENOM" id="CLU_142992_0_0_1"/>
<accession>A0A0A2KJ37</accession>